<dbReference type="Gene3D" id="3.90.550.10">
    <property type="entry name" value="Spore Coat Polysaccharide Biosynthesis Protein SpsA, Chain A"/>
    <property type="match status" value="1"/>
</dbReference>
<dbReference type="AlphaFoldDB" id="A0A4Y8VJB8"/>
<dbReference type="InterPro" id="IPR050834">
    <property type="entry name" value="Glycosyltransf_2"/>
</dbReference>
<keyword evidence="3" id="KW-1185">Reference proteome</keyword>
<dbReference type="RefSeq" id="WP_134843512.1">
    <property type="nucleotide sequence ID" value="NZ_SGVY01000020.1"/>
</dbReference>
<dbReference type="CDD" id="cd00761">
    <property type="entry name" value="Glyco_tranf_GTA_type"/>
    <property type="match status" value="1"/>
</dbReference>
<dbReference type="EMBL" id="SGVY01000020">
    <property type="protein sequence ID" value="TFH80518.1"/>
    <property type="molecule type" value="Genomic_DNA"/>
</dbReference>
<keyword evidence="2" id="KW-0808">Transferase</keyword>
<gene>
    <name evidence="2" type="ORF">EXN75_08790</name>
</gene>
<evidence type="ECO:0000259" key="1">
    <source>
        <dbReference type="Pfam" id="PF00535"/>
    </source>
</evidence>
<dbReference type="Pfam" id="PF00535">
    <property type="entry name" value="Glycos_transf_2"/>
    <property type="match status" value="1"/>
</dbReference>
<dbReference type="PANTHER" id="PTHR43685">
    <property type="entry name" value="GLYCOSYLTRANSFERASE"/>
    <property type="match status" value="1"/>
</dbReference>
<accession>A0A4Y8VJB8</accession>
<dbReference type="SUPFAM" id="SSF53448">
    <property type="entry name" value="Nucleotide-diphospho-sugar transferases"/>
    <property type="match status" value="1"/>
</dbReference>
<dbReference type="PANTHER" id="PTHR43685:SF11">
    <property type="entry name" value="GLYCOSYLTRANSFERASE TAGX-RELATED"/>
    <property type="match status" value="1"/>
</dbReference>
<sequence length="301" mass="35295">MSNLVSVIVPNYNHAQYLDIRLKSILAQTYTDFEIIILDDNSIDNSKEIIKRYEKDVHISHIICNKTNSGSPFIQWNRGFQYAKGDLIWIAESDDCCEPTFLENVVAEFERNSNLSFAFSRSIKIDENGNKGNILQPMFASDVRLNGKEFNMKFLIWGNKVWNASSVVFRKSNALTVNKQYMDFRGAGDWLFWIEMAEKGDVAVISEPLNYYRIYSKNTTNFMRMNGMEDVEDKKIYDFIISNYHLSLINKVRLQKCFIYKILYENKYTTADVCKESLRLWKPSLFLKLLAYVSHLKYDKR</sequence>
<dbReference type="InterPro" id="IPR029044">
    <property type="entry name" value="Nucleotide-diphossugar_trans"/>
</dbReference>
<dbReference type="InterPro" id="IPR001173">
    <property type="entry name" value="Glyco_trans_2-like"/>
</dbReference>
<comment type="caution">
    <text evidence="2">The sequence shown here is derived from an EMBL/GenBank/DDBJ whole genome shotgun (WGS) entry which is preliminary data.</text>
</comment>
<dbReference type="Proteomes" id="UP000297872">
    <property type="component" value="Unassembled WGS sequence"/>
</dbReference>
<evidence type="ECO:0000313" key="2">
    <source>
        <dbReference type="EMBL" id="TFH80518.1"/>
    </source>
</evidence>
<proteinExistence type="predicted"/>
<dbReference type="OrthoDB" id="635429at2"/>
<feature type="domain" description="Glycosyltransferase 2-like" evidence="1">
    <location>
        <begin position="6"/>
        <end position="160"/>
    </location>
</feature>
<evidence type="ECO:0000313" key="3">
    <source>
        <dbReference type="Proteomes" id="UP000297872"/>
    </source>
</evidence>
<organism evidence="2 3">
    <name type="scientific">Segatella hominis</name>
    <dbReference type="NCBI Taxonomy" id="2518605"/>
    <lineage>
        <taxon>Bacteria</taxon>
        <taxon>Pseudomonadati</taxon>
        <taxon>Bacteroidota</taxon>
        <taxon>Bacteroidia</taxon>
        <taxon>Bacteroidales</taxon>
        <taxon>Prevotellaceae</taxon>
        <taxon>Segatella</taxon>
    </lineage>
</organism>
<name>A0A4Y8VJB8_9BACT</name>
<dbReference type="GeneID" id="302995382"/>
<dbReference type="GO" id="GO:0016740">
    <property type="term" value="F:transferase activity"/>
    <property type="evidence" value="ECO:0007669"/>
    <property type="project" value="UniProtKB-KW"/>
</dbReference>
<reference evidence="2 3" key="1">
    <citation type="submission" date="2019-02" db="EMBL/GenBank/DDBJ databases">
        <title>Draft Genome Sequence of the Prevotella sp. BCRC 81118, Isolated from Human Feces.</title>
        <authorList>
            <person name="Huang C.-H."/>
        </authorList>
    </citation>
    <scope>NUCLEOTIDE SEQUENCE [LARGE SCALE GENOMIC DNA]</scope>
    <source>
        <strain evidence="2 3">BCRC 81118</strain>
    </source>
</reference>
<protein>
    <submittedName>
        <fullName evidence="2">Glycosyltransferase family 2 protein</fullName>
    </submittedName>
</protein>